<protein>
    <submittedName>
        <fullName evidence="2">Uncharacterized protein</fullName>
    </submittedName>
</protein>
<accession>A0A382SIQ6</accession>
<reference evidence="2" key="1">
    <citation type="submission" date="2018-05" db="EMBL/GenBank/DDBJ databases">
        <authorList>
            <person name="Lanie J.A."/>
            <person name="Ng W.-L."/>
            <person name="Kazmierczak K.M."/>
            <person name="Andrzejewski T.M."/>
            <person name="Davidsen T.M."/>
            <person name="Wayne K.J."/>
            <person name="Tettelin H."/>
            <person name="Glass J.I."/>
            <person name="Rusch D."/>
            <person name="Podicherti R."/>
            <person name="Tsui H.-C.T."/>
            <person name="Winkler M.E."/>
        </authorList>
    </citation>
    <scope>NUCLEOTIDE SEQUENCE</scope>
</reference>
<evidence type="ECO:0000256" key="1">
    <source>
        <dbReference type="SAM" id="MobiDB-lite"/>
    </source>
</evidence>
<dbReference type="AlphaFoldDB" id="A0A382SIQ6"/>
<dbReference type="EMBL" id="UINC01129148">
    <property type="protein sequence ID" value="SVD09345.1"/>
    <property type="molecule type" value="Genomic_DNA"/>
</dbReference>
<proteinExistence type="predicted"/>
<name>A0A382SIQ6_9ZZZZ</name>
<gene>
    <name evidence="2" type="ORF">METZ01_LOCUS362199</name>
</gene>
<organism evidence="2">
    <name type="scientific">marine metagenome</name>
    <dbReference type="NCBI Taxonomy" id="408172"/>
    <lineage>
        <taxon>unclassified sequences</taxon>
        <taxon>metagenomes</taxon>
        <taxon>ecological metagenomes</taxon>
    </lineage>
</organism>
<sequence length="83" mass="9210">MVKEWNGSFVHQSEFEAKHPQLERSKHTSDAQSLKDARPARKEPMVVFVGGQGFFDHNDTMQVEKNKAPIVGTSVGIVTVSIS</sequence>
<evidence type="ECO:0000313" key="2">
    <source>
        <dbReference type="EMBL" id="SVD09345.1"/>
    </source>
</evidence>
<feature type="compositionally biased region" description="Basic and acidic residues" evidence="1">
    <location>
        <begin position="13"/>
        <end position="39"/>
    </location>
</feature>
<feature type="region of interest" description="Disordered" evidence="1">
    <location>
        <begin position="1"/>
        <end position="39"/>
    </location>
</feature>